<dbReference type="CDD" id="cd17353">
    <property type="entry name" value="MFS_OFA_like"/>
    <property type="match status" value="1"/>
</dbReference>
<dbReference type="InterPro" id="IPR050327">
    <property type="entry name" value="Proton-linked_MCT"/>
</dbReference>
<reference evidence="6 7" key="1">
    <citation type="submission" date="2020-10" db="EMBL/GenBank/DDBJ databases">
        <title>Draft genome of Ramlibacter aquaticus LMG 30558.</title>
        <authorList>
            <person name="Props R."/>
        </authorList>
    </citation>
    <scope>NUCLEOTIDE SEQUENCE [LARGE SCALE GENOMIC DNA]</scope>
    <source>
        <strain evidence="6 7">LMG 30558</strain>
    </source>
</reference>
<dbReference type="InterPro" id="IPR020846">
    <property type="entry name" value="MFS_dom"/>
</dbReference>
<dbReference type="Gene3D" id="1.20.1250.20">
    <property type="entry name" value="MFS general substrate transporter like domains"/>
    <property type="match status" value="2"/>
</dbReference>
<dbReference type="Pfam" id="PF07690">
    <property type="entry name" value="MFS_1"/>
    <property type="match status" value="1"/>
</dbReference>
<dbReference type="InterPro" id="IPR011701">
    <property type="entry name" value="MFS"/>
</dbReference>
<evidence type="ECO:0000313" key="6">
    <source>
        <dbReference type="EMBL" id="MBE7939469.1"/>
    </source>
</evidence>
<protein>
    <submittedName>
        <fullName evidence="6">MFS transporter</fullName>
    </submittedName>
</protein>
<accession>A0ABR9SC86</accession>
<sequence>MAGTAAGAPAATGPTSFVRSAWPQLLMGVVCMVAIANYQYGWTFFVPELQKAFGWERAAIQVAFTLFVLFETWLVPVEGWLVDHYGPRAVVFGGGVMCALGWWVNSWAASLPAFYVAQIISGIGAGAVYGTCIGNALKWFGSRRGFAAGVTAAGFGAGSALTVAPIQNMIANAGYQHAFLFFGLVQGAVICVLALLLAPPPEGTAAAVVQPHHMRHNYRPSQVIGPMSMWVPTMVAVGVVAIVMFIAGLGFWIPLMLCAAIFLVGGGLVVAKGEPVFVLMYFMFVAVGAGGLIVTANLASIAQDLKVAKVPVSLIGMTLPALTFAATMDRVLNGVTRPFFGWVSDRIGREMTMFVAFTLEGLGIYALYKLGSDPVWFVILSGLVFFAWGEIYSLFPATCTDTFGAKYASANAGVLYTAKGTAALLVPYASTLVKSTGSWDIVFLIAAAANVGAGLLAVLVLQRWRRAVITRGNSRVFL</sequence>
<evidence type="ECO:0000256" key="3">
    <source>
        <dbReference type="ARBA" id="ARBA00023136"/>
    </source>
</evidence>
<feature type="transmembrane region" description="Helical" evidence="4">
    <location>
        <begin position="89"/>
        <end position="108"/>
    </location>
</feature>
<dbReference type="PANTHER" id="PTHR11360">
    <property type="entry name" value="MONOCARBOXYLATE TRANSPORTER"/>
    <property type="match status" value="1"/>
</dbReference>
<keyword evidence="2 4" id="KW-1133">Transmembrane helix</keyword>
<dbReference type="PANTHER" id="PTHR11360:SF304">
    <property type="entry name" value="MFS DOMAIN-CONTAINING PROTEIN"/>
    <property type="match status" value="1"/>
</dbReference>
<feature type="transmembrane region" description="Helical" evidence="4">
    <location>
        <begin position="223"/>
        <end position="246"/>
    </location>
</feature>
<dbReference type="RefSeq" id="WP_193779022.1">
    <property type="nucleotide sequence ID" value="NZ_JADDOJ010000006.1"/>
</dbReference>
<feature type="transmembrane region" description="Helical" evidence="4">
    <location>
        <begin position="278"/>
        <end position="302"/>
    </location>
</feature>
<feature type="transmembrane region" description="Helical" evidence="4">
    <location>
        <begin position="178"/>
        <end position="198"/>
    </location>
</feature>
<evidence type="ECO:0000259" key="5">
    <source>
        <dbReference type="PROSITE" id="PS50850"/>
    </source>
</evidence>
<proteinExistence type="predicted"/>
<feature type="transmembrane region" description="Helical" evidence="4">
    <location>
        <begin position="114"/>
        <end position="134"/>
    </location>
</feature>
<keyword evidence="7" id="KW-1185">Reference proteome</keyword>
<dbReference type="EMBL" id="JADDOJ010000006">
    <property type="protein sequence ID" value="MBE7939469.1"/>
    <property type="molecule type" value="Genomic_DNA"/>
</dbReference>
<dbReference type="Proteomes" id="UP000715965">
    <property type="component" value="Unassembled WGS sequence"/>
</dbReference>
<feature type="transmembrane region" description="Helical" evidence="4">
    <location>
        <begin position="58"/>
        <end position="77"/>
    </location>
</feature>
<feature type="transmembrane region" description="Helical" evidence="4">
    <location>
        <begin position="441"/>
        <end position="461"/>
    </location>
</feature>
<keyword evidence="3 4" id="KW-0472">Membrane</keyword>
<feature type="domain" description="Major facilitator superfamily (MFS) profile" evidence="5">
    <location>
        <begin position="16"/>
        <end position="465"/>
    </location>
</feature>
<name>A0ABR9SC86_9BURK</name>
<feature type="transmembrane region" description="Helical" evidence="4">
    <location>
        <begin position="25"/>
        <end position="46"/>
    </location>
</feature>
<dbReference type="SUPFAM" id="SSF103473">
    <property type="entry name" value="MFS general substrate transporter"/>
    <property type="match status" value="2"/>
</dbReference>
<evidence type="ECO:0000313" key="7">
    <source>
        <dbReference type="Proteomes" id="UP000715965"/>
    </source>
</evidence>
<feature type="transmembrane region" description="Helical" evidence="4">
    <location>
        <begin position="374"/>
        <end position="395"/>
    </location>
</feature>
<feature type="transmembrane region" description="Helical" evidence="4">
    <location>
        <begin position="407"/>
        <end position="429"/>
    </location>
</feature>
<gene>
    <name evidence="6" type="ORF">IM725_02645</name>
</gene>
<comment type="caution">
    <text evidence="6">The sequence shown here is derived from an EMBL/GenBank/DDBJ whole genome shotgun (WGS) entry which is preliminary data.</text>
</comment>
<feature type="transmembrane region" description="Helical" evidence="4">
    <location>
        <begin position="146"/>
        <end position="166"/>
    </location>
</feature>
<dbReference type="PROSITE" id="PS50850">
    <property type="entry name" value="MFS"/>
    <property type="match status" value="1"/>
</dbReference>
<feature type="transmembrane region" description="Helical" evidence="4">
    <location>
        <begin position="308"/>
        <end position="326"/>
    </location>
</feature>
<keyword evidence="1 4" id="KW-0812">Transmembrane</keyword>
<dbReference type="InterPro" id="IPR036259">
    <property type="entry name" value="MFS_trans_sf"/>
</dbReference>
<evidence type="ECO:0000256" key="4">
    <source>
        <dbReference type="SAM" id="Phobius"/>
    </source>
</evidence>
<feature type="transmembrane region" description="Helical" evidence="4">
    <location>
        <begin position="252"/>
        <end position="271"/>
    </location>
</feature>
<organism evidence="6 7">
    <name type="scientific">Ramlibacter aquaticus</name>
    <dbReference type="NCBI Taxonomy" id="2780094"/>
    <lineage>
        <taxon>Bacteria</taxon>
        <taxon>Pseudomonadati</taxon>
        <taxon>Pseudomonadota</taxon>
        <taxon>Betaproteobacteria</taxon>
        <taxon>Burkholderiales</taxon>
        <taxon>Comamonadaceae</taxon>
        <taxon>Ramlibacter</taxon>
    </lineage>
</organism>
<evidence type="ECO:0000256" key="1">
    <source>
        <dbReference type="ARBA" id="ARBA00022692"/>
    </source>
</evidence>
<evidence type="ECO:0000256" key="2">
    <source>
        <dbReference type="ARBA" id="ARBA00022989"/>
    </source>
</evidence>